<sequence>MSKLQALAGGGYSTGFGSYYMTQAVASGYVAIETDGGHTPGPEASLSPRDWALTSPGNVNLYLLQDYASRSLGELSPIGKAITESYYNIKPKFSCFTGCSEGGRQGLLMAQRYPDSFDGILALAPAVYLQRFIPAGYWASQVMNDLGVFPPPCEIEAFTQAAIDTCDKLDGVEDGIIGVPHLCNFSAHSMVGQSFSCNGIERRFTAGAASVVQAAWTGPGLGKTGWFGLEKDTPLTSFYVKTGCSPNGTCAVTSHEIISDWIVHFLAKDPNSDLTTMSDKEYFAYLQLSNIEYSSMLSTANTDLSRFRTAGGKMITWHGLADDIVPPKGPTTYYQQVLETDPHAAEYYRFYEAPGVRHCFGGPGPVPYNASDALVAWVEKGTAPETLNATGSNGVSRPLCPYPSRQIYAGADASESSSFRCVPESVAL</sequence>
<keyword evidence="2" id="KW-1185">Reference proteome</keyword>
<proteinExistence type="predicted"/>
<dbReference type="Proteomes" id="UP001172386">
    <property type="component" value="Unassembled WGS sequence"/>
</dbReference>
<name>A0ACC2ZXB2_9EURO</name>
<protein>
    <submittedName>
        <fullName evidence="1">Uncharacterized protein</fullName>
    </submittedName>
</protein>
<gene>
    <name evidence="1" type="ORF">H2198_008467</name>
</gene>
<evidence type="ECO:0000313" key="1">
    <source>
        <dbReference type="EMBL" id="KAJ9652257.1"/>
    </source>
</evidence>
<accession>A0ACC2ZXB2</accession>
<evidence type="ECO:0000313" key="2">
    <source>
        <dbReference type="Proteomes" id="UP001172386"/>
    </source>
</evidence>
<comment type="caution">
    <text evidence="1">The sequence shown here is derived from an EMBL/GenBank/DDBJ whole genome shotgun (WGS) entry which is preliminary data.</text>
</comment>
<reference evidence="1" key="1">
    <citation type="submission" date="2022-10" db="EMBL/GenBank/DDBJ databases">
        <title>Culturing micro-colonial fungi from biological soil crusts in the Mojave desert and describing Neophaeococcomyces mojavensis, and introducing the new genera and species Taxawa tesnikishii.</title>
        <authorList>
            <person name="Kurbessoian T."/>
            <person name="Stajich J.E."/>
        </authorList>
    </citation>
    <scope>NUCLEOTIDE SEQUENCE</scope>
    <source>
        <strain evidence="1">JES_112</strain>
    </source>
</reference>
<dbReference type="EMBL" id="JAPDRQ010000207">
    <property type="protein sequence ID" value="KAJ9652257.1"/>
    <property type="molecule type" value="Genomic_DNA"/>
</dbReference>
<organism evidence="1 2">
    <name type="scientific">Neophaeococcomyces mojaviensis</name>
    <dbReference type="NCBI Taxonomy" id="3383035"/>
    <lineage>
        <taxon>Eukaryota</taxon>
        <taxon>Fungi</taxon>
        <taxon>Dikarya</taxon>
        <taxon>Ascomycota</taxon>
        <taxon>Pezizomycotina</taxon>
        <taxon>Eurotiomycetes</taxon>
        <taxon>Chaetothyriomycetidae</taxon>
        <taxon>Chaetothyriales</taxon>
        <taxon>Chaetothyriales incertae sedis</taxon>
        <taxon>Neophaeococcomyces</taxon>
    </lineage>
</organism>